<dbReference type="EMBL" id="JNVN01001716">
    <property type="protein sequence ID" value="KHJ32936.1"/>
    <property type="molecule type" value="Genomic_DNA"/>
</dbReference>
<dbReference type="HOGENOM" id="CLU_769862_0_0_1"/>
<accession>A0A0B1P7L4</accession>
<dbReference type="Proteomes" id="UP000030854">
    <property type="component" value="Unassembled WGS sequence"/>
</dbReference>
<protein>
    <submittedName>
        <fullName evidence="2">Uncharacterized protein</fullName>
    </submittedName>
</protein>
<keyword evidence="3" id="KW-1185">Reference proteome</keyword>
<proteinExistence type="predicted"/>
<dbReference type="AlphaFoldDB" id="A0A0B1P7L4"/>
<sequence>MDDVLVRLLMINTKNFEKDWFSWFGLAKEFRSYKASAVSITPEVLNIDITPIARQRKIWKLELSLESFLAICHSRFEMSNSVPDSKSPLFPSSSSTAPIEEKCASEIAEISCNAIHSESLHGKKSRSSSVESLLGDRSGTKSHLNVTKIAPGDLKTDHLKLSAGLENFSDQNSPHYTTNSKSMASPFALSRESNHNRLPSLGEIHQSVEEEQEAQVNRLLQMIHIEQQNLWHLRNANDYLNTHTNSDEAVIAPTHHAPLSPVRNSQNISCSLDTKMSLCSIDNNDRSDAHPNSTSSRRTASLGQAMTEWKEDGESFAWSFRDDPTVYQAESQMMTRENQMLRRRIRELEMQINELSPDPQ</sequence>
<name>A0A0B1P7L4_UNCNE</name>
<dbReference type="PANTHER" id="PTHR39610">
    <property type="entry name" value="BZIP DOMAIN-CONTAINING PROTEIN-RELATED"/>
    <property type="match status" value="1"/>
</dbReference>
<feature type="region of interest" description="Disordered" evidence="1">
    <location>
        <begin position="166"/>
        <end position="189"/>
    </location>
</feature>
<organism evidence="2 3">
    <name type="scientific">Uncinula necator</name>
    <name type="common">Grape powdery mildew</name>
    <dbReference type="NCBI Taxonomy" id="52586"/>
    <lineage>
        <taxon>Eukaryota</taxon>
        <taxon>Fungi</taxon>
        <taxon>Dikarya</taxon>
        <taxon>Ascomycota</taxon>
        <taxon>Pezizomycotina</taxon>
        <taxon>Leotiomycetes</taxon>
        <taxon>Erysiphales</taxon>
        <taxon>Erysiphaceae</taxon>
        <taxon>Erysiphe</taxon>
    </lineage>
</organism>
<gene>
    <name evidence="2" type="ORF">EV44_g5212</name>
</gene>
<comment type="caution">
    <text evidence="2">The sequence shown here is derived from an EMBL/GenBank/DDBJ whole genome shotgun (WGS) entry which is preliminary data.</text>
</comment>
<evidence type="ECO:0000313" key="2">
    <source>
        <dbReference type="EMBL" id="KHJ32936.1"/>
    </source>
</evidence>
<evidence type="ECO:0000313" key="3">
    <source>
        <dbReference type="Proteomes" id="UP000030854"/>
    </source>
</evidence>
<evidence type="ECO:0000256" key="1">
    <source>
        <dbReference type="SAM" id="MobiDB-lite"/>
    </source>
</evidence>
<dbReference type="PANTHER" id="PTHR39610:SF2">
    <property type="entry name" value="BZIP DOMAIN-CONTAINING PROTEIN"/>
    <property type="match status" value="1"/>
</dbReference>
<feature type="compositionally biased region" description="Polar residues" evidence="1">
    <location>
        <begin position="168"/>
        <end position="183"/>
    </location>
</feature>
<feature type="compositionally biased region" description="Polar residues" evidence="1">
    <location>
        <begin position="290"/>
        <end position="304"/>
    </location>
</feature>
<reference evidence="2 3" key="1">
    <citation type="journal article" date="2014" name="BMC Genomics">
        <title>Adaptive genomic structural variation in the grape powdery mildew pathogen, Erysiphe necator.</title>
        <authorList>
            <person name="Jones L."/>
            <person name="Riaz S."/>
            <person name="Morales-Cruz A."/>
            <person name="Amrine K.C."/>
            <person name="McGuire B."/>
            <person name="Gubler W.D."/>
            <person name="Walker M.A."/>
            <person name="Cantu D."/>
        </authorList>
    </citation>
    <scope>NUCLEOTIDE SEQUENCE [LARGE SCALE GENOMIC DNA]</scope>
    <source>
        <strain evidence="3">c</strain>
    </source>
</reference>
<feature type="region of interest" description="Disordered" evidence="1">
    <location>
        <begin position="283"/>
        <end position="306"/>
    </location>
</feature>